<name>A0A6A6MJY4_HEVBR</name>
<gene>
    <name evidence="2" type="ORF">GH714_039640</name>
</gene>
<evidence type="ECO:0000313" key="3">
    <source>
        <dbReference type="Proteomes" id="UP000467840"/>
    </source>
</evidence>
<sequence>MNDGAVDDSRKGVKIENAKVQSSDNTLEGKSPIEANFQGGNEGWNDDDWHAPSDVEIQEDDESRVGKVIKVDENTSLATRGKFARVFVEIDLLKPLLANTGCVIGCIRFEYEGIQLVCFHCGCCGHRAKLCEDKEDPVEEQGNENGRV</sequence>
<comment type="caution">
    <text evidence="2">The sequence shown here is derived from an EMBL/GenBank/DDBJ whole genome shotgun (WGS) entry which is preliminary data.</text>
</comment>
<dbReference type="PANTHER" id="PTHR31286:SF99">
    <property type="entry name" value="DUF4283 DOMAIN-CONTAINING PROTEIN"/>
    <property type="match status" value="1"/>
</dbReference>
<organism evidence="2 3">
    <name type="scientific">Hevea brasiliensis</name>
    <name type="common">Para rubber tree</name>
    <name type="synonym">Siphonia brasiliensis</name>
    <dbReference type="NCBI Taxonomy" id="3981"/>
    <lineage>
        <taxon>Eukaryota</taxon>
        <taxon>Viridiplantae</taxon>
        <taxon>Streptophyta</taxon>
        <taxon>Embryophyta</taxon>
        <taxon>Tracheophyta</taxon>
        <taxon>Spermatophyta</taxon>
        <taxon>Magnoliopsida</taxon>
        <taxon>eudicotyledons</taxon>
        <taxon>Gunneridae</taxon>
        <taxon>Pentapetalae</taxon>
        <taxon>rosids</taxon>
        <taxon>fabids</taxon>
        <taxon>Malpighiales</taxon>
        <taxon>Euphorbiaceae</taxon>
        <taxon>Crotonoideae</taxon>
        <taxon>Micrandreae</taxon>
        <taxon>Hevea</taxon>
    </lineage>
</organism>
<feature type="compositionally biased region" description="Basic and acidic residues" evidence="1">
    <location>
        <begin position="7"/>
        <end position="17"/>
    </location>
</feature>
<protein>
    <recommendedName>
        <fullName evidence="4">CCHC-type domain-containing protein</fullName>
    </recommendedName>
</protein>
<dbReference type="PANTHER" id="PTHR31286">
    <property type="entry name" value="GLYCINE-RICH CELL WALL STRUCTURAL PROTEIN 1.8-LIKE"/>
    <property type="match status" value="1"/>
</dbReference>
<dbReference type="AlphaFoldDB" id="A0A6A6MJY4"/>
<accession>A0A6A6MJY4</accession>
<dbReference type="InterPro" id="IPR040256">
    <property type="entry name" value="At4g02000-like"/>
</dbReference>
<reference evidence="2 3" key="1">
    <citation type="journal article" date="2020" name="Mol. Plant">
        <title>The Chromosome-Based Rubber Tree Genome Provides New Insights into Spurge Genome Evolution and Rubber Biosynthesis.</title>
        <authorList>
            <person name="Liu J."/>
            <person name="Shi C."/>
            <person name="Shi C.C."/>
            <person name="Li W."/>
            <person name="Zhang Q.J."/>
            <person name="Zhang Y."/>
            <person name="Li K."/>
            <person name="Lu H.F."/>
            <person name="Shi C."/>
            <person name="Zhu S.T."/>
            <person name="Xiao Z.Y."/>
            <person name="Nan H."/>
            <person name="Yue Y."/>
            <person name="Zhu X.G."/>
            <person name="Wu Y."/>
            <person name="Hong X.N."/>
            <person name="Fan G.Y."/>
            <person name="Tong Y."/>
            <person name="Zhang D."/>
            <person name="Mao C.L."/>
            <person name="Liu Y.L."/>
            <person name="Hao S.J."/>
            <person name="Liu W.Q."/>
            <person name="Lv M.Q."/>
            <person name="Zhang H.B."/>
            <person name="Liu Y."/>
            <person name="Hu-Tang G.R."/>
            <person name="Wang J.P."/>
            <person name="Wang J.H."/>
            <person name="Sun Y.H."/>
            <person name="Ni S.B."/>
            <person name="Chen W.B."/>
            <person name="Zhang X.C."/>
            <person name="Jiao Y.N."/>
            <person name="Eichler E.E."/>
            <person name="Li G.H."/>
            <person name="Liu X."/>
            <person name="Gao L.Z."/>
        </authorList>
    </citation>
    <scope>NUCLEOTIDE SEQUENCE [LARGE SCALE GENOMIC DNA]</scope>
    <source>
        <strain evidence="3">cv. GT1</strain>
        <tissue evidence="2">Leaf</tissue>
    </source>
</reference>
<feature type="region of interest" description="Disordered" evidence="1">
    <location>
        <begin position="1"/>
        <end position="52"/>
    </location>
</feature>
<proteinExistence type="predicted"/>
<evidence type="ECO:0000256" key="1">
    <source>
        <dbReference type="SAM" id="MobiDB-lite"/>
    </source>
</evidence>
<keyword evidence="3" id="KW-1185">Reference proteome</keyword>
<dbReference type="EMBL" id="JAAGAX010000006">
    <property type="protein sequence ID" value="KAF2312688.1"/>
    <property type="molecule type" value="Genomic_DNA"/>
</dbReference>
<evidence type="ECO:0008006" key="4">
    <source>
        <dbReference type="Google" id="ProtNLM"/>
    </source>
</evidence>
<evidence type="ECO:0000313" key="2">
    <source>
        <dbReference type="EMBL" id="KAF2312688.1"/>
    </source>
</evidence>
<feature type="compositionally biased region" description="Polar residues" evidence="1">
    <location>
        <begin position="19"/>
        <end position="28"/>
    </location>
</feature>
<dbReference type="Proteomes" id="UP000467840">
    <property type="component" value="Chromosome 14"/>
</dbReference>